<dbReference type="Proteomes" id="UP001149074">
    <property type="component" value="Unassembled WGS sequence"/>
</dbReference>
<feature type="compositionally biased region" description="Basic and acidic residues" evidence="1">
    <location>
        <begin position="64"/>
        <end position="75"/>
    </location>
</feature>
<evidence type="ECO:0000313" key="2">
    <source>
        <dbReference type="EMBL" id="KAJ5112412.1"/>
    </source>
</evidence>
<dbReference type="EMBL" id="JAPQKI010000001">
    <property type="protein sequence ID" value="KAJ5112412.1"/>
    <property type="molecule type" value="Genomic_DNA"/>
</dbReference>
<proteinExistence type="predicted"/>
<sequence>MSSQFPGRQSPEPELLSGAQQRDVPGSGKIGSSMSSSSKPAPEFAQKKSNEQKQEHLTSNPVHALEKIEAAKYAK</sequence>
<evidence type="ECO:0000313" key="3">
    <source>
        <dbReference type="Proteomes" id="UP001149074"/>
    </source>
</evidence>
<feature type="region of interest" description="Disordered" evidence="1">
    <location>
        <begin position="1"/>
        <end position="75"/>
    </location>
</feature>
<gene>
    <name evidence="2" type="ORF">N7532_000457</name>
</gene>
<comment type="caution">
    <text evidence="2">The sequence shown here is derived from an EMBL/GenBank/DDBJ whole genome shotgun (WGS) entry which is preliminary data.</text>
</comment>
<feature type="compositionally biased region" description="Basic and acidic residues" evidence="1">
    <location>
        <begin position="45"/>
        <end position="56"/>
    </location>
</feature>
<dbReference type="AlphaFoldDB" id="A0A9W9KNW0"/>
<dbReference type="OrthoDB" id="5375886at2759"/>
<reference evidence="2" key="1">
    <citation type="submission" date="2022-11" db="EMBL/GenBank/DDBJ databases">
        <authorList>
            <person name="Petersen C."/>
        </authorList>
    </citation>
    <scope>NUCLEOTIDE SEQUENCE</scope>
    <source>
        <strain evidence="2">IBT 30761</strain>
    </source>
</reference>
<reference evidence="2" key="2">
    <citation type="journal article" date="2023" name="IMA Fungus">
        <title>Comparative genomic study of the Penicillium genus elucidates a diverse pangenome and 15 lateral gene transfer events.</title>
        <authorList>
            <person name="Petersen C."/>
            <person name="Sorensen T."/>
            <person name="Nielsen M.R."/>
            <person name="Sondergaard T.E."/>
            <person name="Sorensen J.L."/>
            <person name="Fitzpatrick D.A."/>
            <person name="Frisvad J.C."/>
            <person name="Nielsen K.L."/>
        </authorList>
    </citation>
    <scope>NUCLEOTIDE SEQUENCE</scope>
    <source>
        <strain evidence="2">IBT 30761</strain>
    </source>
</reference>
<name>A0A9W9KNW0_9EURO</name>
<evidence type="ECO:0000256" key="1">
    <source>
        <dbReference type="SAM" id="MobiDB-lite"/>
    </source>
</evidence>
<organism evidence="2 3">
    <name type="scientific">Penicillium argentinense</name>
    <dbReference type="NCBI Taxonomy" id="1131581"/>
    <lineage>
        <taxon>Eukaryota</taxon>
        <taxon>Fungi</taxon>
        <taxon>Dikarya</taxon>
        <taxon>Ascomycota</taxon>
        <taxon>Pezizomycotina</taxon>
        <taxon>Eurotiomycetes</taxon>
        <taxon>Eurotiomycetidae</taxon>
        <taxon>Eurotiales</taxon>
        <taxon>Aspergillaceae</taxon>
        <taxon>Penicillium</taxon>
    </lineage>
</organism>
<accession>A0A9W9KNW0</accession>
<dbReference type="GeneID" id="81351940"/>
<protein>
    <submittedName>
        <fullName evidence="2">Uncharacterized protein</fullName>
    </submittedName>
</protein>
<feature type="compositionally biased region" description="Low complexity" evidence="1">
    <location>
        <begin position="26"/>
        <end position="38"/>
    </location>
</feature>
<dbReference type="RefSeq" id="XP_056480185.1">
    <property type="nucleotide sequence ID" value="XM_056612961.1"/>
</dbReference>
<keyword evidence="3" id="KW-1185">Reference proteome</keyword>